<dbReference type="CDD" id="cd11723">
    <property type="entry name" value="YabN_N_like"/>
    <property type="match status" value="1"/>
</dbReference>
<dbReference type="HOGENOM" id="CLU_038356_1_0_9"/>
<dbReference type="CDD" id="cd11528">
    <property type="entry name" value="NTP-PPase_MazG_Nterm"/>
    <property type="match status" value="1"/>
</dbReference>
<dbReference type="KEGG" id="jeo:JMA_00750"/>
<dbReference type="NCBIfam" id="TIGR00444">
    <property type="entry name" value="mazG"/>
    <property type="match status" value="1"/>
</dbReference>
<dbReference type="NCBIfam" id="NF007113">
    <property type="entry name" value="PRK09562.1"/>
    <property type="match status" value="1"/>
</dbReference>
<dbReference type="InterPro" id="IPR048015">
    <property type="entry name" value="NTP-PPase_MazG-like_N"/>
</dbReference>
<dbReference type="GO" id="GO:0006203">
    <property type="term" value="P:dGTP catabolic process"/>
    <property type="evidence" value="ECO:0007669"/>
    <property type="project" value="TreeGrafter"/>
</dbReference>
<keyword evidence="4" id="KW-1185">Reference proteome</keyword>
<sequence length="485" mass="54492">MNHITVIGLGAGDLNQLPLGIYKKLTAADKLYVRTAEHPVLNELSAEGVTYESFDHIYESHDRFEDVYAEITEKLVQLAESAPVLYAVPGHPLVAEQTVQNLLALEKEGRISLTIEGGQSFLDPLFTAAGFDPVDGFQLLDGTALESESINPGQHVIIGQVYDSMTASDVKLELMNKYPDEHIVKIVTAAGSKAEEIREVKLYELDHGMVLSNLTSVYVPPLEKEEDFYGEFSKLREIISILRSPVGCPWDREQTHESLKRYLIEETYEFLEAVDRGDIDEMINELGDVLLQVMLHAQIGEDDGYFNITDVIQGVSAKMVRRHPHVFADAEAETAEDVTDAWQQIKHEEKGGAPSRLLEDAGSGMPALMQAYEIQKKAAKAGFDWDDHSDAWDKFEEEWQEFQEEVANGDKPASLREFGDVLFALVNVSRFHGIYPEEALVMANQKFISRFQFVEDRVNESGKPFKAFSLGELDEFWKQAKKNGL</sequence>
<dbReference type="PIRSF" id="PIRSF002845">
    <property type="entry name" value="Ttrprl_mtas_MazG"/>
    <property type="match status" value="1"/>
</dbReference>
<evidence type="ECO:0008006" key="5">
    <source>
        <dbReference type="Google" id="ProtNLM"/>
    </source>
</evidence>
<dbReference type="EMBL" id="CP009416">
    <property type="protein sequence ID" value="AJD89392.1"/>
    <property type="molecule type" value="Genomic_DNA"/>
</dbReference>
<evidence type="ECO:0000259" key="2">
    <source>
        <dbReference type="Pfam" id="PF03819"/>
    </source>
</evidence>
<dbReference type="STRING" id="1508404.JMA_00750"/>
<dbReference type="Gene3D" id="1.10.287.1080">
    <property type="entry name" value="MazG-like"/>
    <property type="match status" value="2"/>
</dbReference>
<dbReference type="GO" id="GO:0046052">
    <property type="term" value="P:UTP catabolic process"/>
    <property type="evidence" value="ECO:0007669"/>
    <property type="project" value="TreeGrafter"/>
</dbReference>
<dbReference type="InterPro" id="IPR024180">
    <property type="entry name" value="Tetrapyrrole_Mease/MazG_pred"/>
</dbReference>
<dbReference type="Pfam" id="PF03819">
    <property type="entry name" value="MazG"/>
    <property type="match status" value="1"/>
</dbReference>
<dbReference type="AlphaFoldDB" id="A0A0B5AL36"/>
<dbReference type="OrthoDB" id="9808939at2"/>
<dbReference type="InterPro" id="IPR035013">
    <property type="entry name" value="YabN_N"/>
</dbReference>
<gene>
    <name evidence="3" type="ORF">JMA_00750</name>
</gene>
<dbReference type="InterPro" id="IPR004518">
    <property type="entry name" value="MazG-like_dom"/>
</dbReference>
<dbReference type="FunFam" id="3.40.1010.10:FF:000008">
    <property type="entry name" value="Similar to nucleoside triphosphate pyrophosphohydrolase, MazG"/>
    <property type="match status" value="1"/>
</dbReference>
<dbReference type="InterPro" id="IPR035996">
    <property type="entry name" value="4pyrrol_Methylase_sf"/>
</dbReference>
<dbReference type="SUPFAM" id="SSF101386">
    <property type="entry name" value="all-alpha NTP pyrophosphatases"/>
    <property type="match status" value="2"/>
</dbReference>
<dbReference type="SUPFAM" id="SSF53790">
    <property type="entry name" value="Tetrapyrrole methylase"/>
    <property type="match status" value="1"/>
</dbReference>
<name>A0A0B5AL36_9BACL</name>
<dbReference type="InterPro" id="IPR048011">
    <property type="entry name" value="NTP-PPase_MazG-like_C"/>
</dbReference>
<dbReference type="GO" id="GO:0006950">
    <property type="term" value="P:response to stress"/>
    <property type="evidence" value="ECO:0007669"/>
    <property type="project" value="UniProtKB-ARBA"/>
</dbReference>
<dbReference type="FunFam" id="1.10.287.1080:FF:000001">
    <property type="entry name" value="Nucleoside triphosphate pyrophosphohydrolase"/>
    <property type="match status" value="1"/>
</dbReference>
<accession>A0A0B5AL36</accession>
<feature type="domain" description="NTP pyrophosphohydrolase MazG-like" evidence="2">
    <location>
        <begin position="254"/>
        <end position="327"/>
    </location>
</feature>
<reference evidence="3 4" key="1">
    <citation type="submission" date="2014-08" db="EMBL/GenBank/DDBJ databases">
        <title>Complete genome of a marine bacteria Jeotgalibacillus malaysiensis.</title>
        <authorList>
            <person name="Yaakop A.S."/>
            <person name="Chan K.-G."/>
            <person name="Goh K.M."/>
        </authorList>
    </citation>
    <scope>NUCLEOTIDE SEQUENCE [LARGE SCALE GENOMIC DNA]</scope>
    <source>
        <strain evidence="3 4">D5</strain>
    </source>
</reference>
<dbReference type="PANTHER" id="PTHR30522:SF0">
    <property type="entry name" value="NUCLEOSIDE TRIPHOSPHATE PYROPHOSPHOHYDROLASE"/>
    <property type="match status" value="1"/>
</dbReference>
<dbReference type="BioCyc" id="JESP1508404:G14D9-9260-MONOMER"/>
<dbReference type="Pfam" id="PF00590">
    <property type="entry name" value="TP_methylase"/>
    <property type="match status" value="1"/>
</dbReference>
<dbReference type="GO" id="GO:0046076">
    <property type="term" value="P:dTTP catabolic process"/>
    <property type="evidence" value="ECO:0007669"/>
    <property type="project" value="TreeGrafter"/>
</dbReference>
<dbReference type="Proteomes" id="UP000031449">
    <property type="component" value="Chromosome"/>
</dbReference>
<organism evidence="3 4">
    <name type="scientific">Jeotgalibacillus malaysiensis</name>
    <dbReference type="NCBI Taxonomy" id="1508404"/>
    <lineage>
        <taxon>Bacteria</taxon>
        <taxon>Bacillati</taxon>
        <taxon>Bacillota</taxon>
        <taxon>Bacilli</taxon>
        <taxon>Bacillales</taxon>
        <taxon>Caryophanaceae</taxon>
        <taxon>Jeotgalibacillus</taxon>
    </lineage>
</organism>
<dbReference type="InterPro" id="IPR014777">
    <property type="entry name" value="4pyrrole_Mease_sub1"/>
</dbReference>
<dbReference type="GO" id="GO:0046081">
    <property type="term" value="P:dUTP catabolic process"/>
    <property type="evidence" value="ECO:0007669"/>
    <property type="project" value="TreeGrafter"/>
</dbReference>
<dbReference type="CDD" id="cd11529">
    <property type="entry name" value="NTP-PPase_MazG_Cterm"/>
    <property type="match status" value="1"/>
</dbReference>
<dbReference type="GO" id="GO:0046047">
    <property type="term" value="P:TTP catabolic process"/>
    <property type="evidence" value="ECO:0007669"/>
    <property type="project" value="TreeGrafter"/>
</dbReference>
<dbReference type="PANTHER" id="PTHR30522">
    <property type="entry name" value="NUCLEOSIDE TRIPHOSPHATE PYROPHOSPHOHYDROLASE"/>
    <property type="match status" value="1"/>
</dbReference>
<feature type="domain" description="Tetrapyrrole methylase" evidence="1">
    <location>
        <begin position="4"/>
        <end position="206"/>
    </location>
</feature>
<dbReference type="InterPro" id="IPR000878">
    <property type="entry name" value="4pyrrol_Mease"/>
</dbReference>
<dbReference type="GO" id="GO:0008168">
    <property type="term" value="F:methyltransferase activity"/>
    <property type="evidence" value="ECO:0007669"/>
    <property type="project" value="InterPro"/>
</dbReference>
<dbReference type="GO" id="GO:0046061">
    <property type="term" value="P:dATP catabolic process"/>
    <property type="evidence" value="ECO:0007669"/>
    <property type="project" value="TreeGrafter"/>
</dbReference>
<evidence type="ECO:0000259" key="1">
    <source>
        <dbReference type="Pfam" id="PF00590"/>
    </source>
</evidence>
<proteinExistence type="predicted"/>
<protein>
    <recommendedName>
        <fullName evidence="5">Nucleoside triphosphate pyrophosphohydrolase</fullName>
    </recommendedName>
</protein>
<evidence type="ECO:0000313" key="3">
    <source>
        <dbReference type="EMBL" id="AJD89392.1"/>
    </source>
</evidence>
<dbReference type="GO" id="GO:0047429">
    <property type="term" value="F:nucleoside triphosphate diphosphatase activity"/>
    <property type="evidence" value="ECO:0007669"/>
    <property type="project" value="InterPro"/>
</dbReference>
<evidence type="ECO:0000313" key="4">
    <source>
        <dbReference type="Proteomes" id="UP000031449"/>
    </source>
</evidence>
<dbReference type="Gene3D" id="3.40.1010.10">
    <property type="entry name" value="Cobalt-precorrin-4 Transmethylase, Domain 1"/>
    <property type="match status" value="1"/>
</dbReference>
<dbReference type="InterPro" id="IPR011551">
    <property type="entry name" value="NTP_PyrPHydrolase_MazG"/>
</dbReference>
<dbReference type="FunFam" id="1.10.287.1080:FF:000003">
    <property type="entry name" value="Nucleoside triphosphate pyrophosphohydrolase"/>
    <property type="match status" value="1"/>
</dbReference>